<dbReference type="EMBL" id="JAHIBW010000013">
    <property type="protein sequence ID" value="KAG7305787.1"/>
    <property type="molecule type" value="Genomic_DNA"/>
</dbReference>
<evidence type="ECO:0000313" key="3">
    <source>
        <dbReference type="Proteomes" id="UP000823941"/>
    </source>
</evidence>
<sequence length="813" mass="93661">MIVLGDFNINLLPNSTDYKRRHFDDFVQTVDLKQYVTDPTHFTSSSETLIDVVCSDLDIKSLNVDYIPTLGHHAFITVGLNVKKPKPLPQWITYRPLKNIILEQFNFDLNSINWEHIKSFTDVNKMVATFTDYMIKLFDLHAPERTVRVKGADYPWITDNVKYMMSLRDAAHKRFRITNSASDNNYYKDLKHLVNAALHNEKRAYFQSNINNNIKNSAKLWQNLKNTVLRKHKNDCLPDSFSDPDIINKHFLDIPGNNNINLSDIIYYESHRHGTYKFNITPIDELMVGKIINKLKSNALGCDGISLAMIMLTLPRTLDIITFIINYSIQTSTFPDPWKIALVSPIPKVPTPSQYKDLRPISLLSCMSKILEKAVYNQMSHYLEVNGILPDVQSGFRRGRSTSTALIDVVDNILASADKGMSTILTLLDFSRAFDTINVPLLIAKLTYYGFDANTVKWFYSYLDQRSQIVKLRKCDGNTVASAEYPVSRGVPQGSTLGPLLFILYASDITNEIVNCKYHIYADDLQLYLSGPPSDVNNTCDLINHDLDRISTWSNKNFLKLNPDKSKYIVIGTRKQVQTTNNNNPNIKIAGVDIEQVTEARNLGLTFDNYLRFEKHVTEMVKNCFFRLKTLYKIRRYIDVNLRIQLCESLVLSKLNYADTVYGPCLLRKTDKLLQRVQNACIRFCMDIPPRSHVTPYLNSCGLLKVAARQRLHLAALLFGVIKYKSPQYLFNKLAWSRDYHSINTRASTYLMVTPKHKTALFRHSFRYAASFIWNTLRPPLRDLKSITTFKYRYRMILLEEQRKGPYEVIPTS</sequence>
<evidence type="ECO:0000259" key="1">
    <source>
        <dbReference type="PROSITE" id="PS50878"/>
    </source>
</evidence>
<reference evidence="2 3" key="1">
    <citation type="submission" date="2021-06" db="EMBL/GenBank/DDBJ databases">
        <title>A haploid diamondback moth (Plutella xylostella L.) genome assembly resolves 31 chromosomes and identifies a diamide resistance mutation.</title>
        <authorList>
            <person name="Ward C.M."/>
            <person name="Perry K.D."/>
            <person name="Baker G."/>
            <person name="Powis K."/>
            <person name="Heckel D.G."/>
            <person name="Baxter S.W."/>
        </authorList>
    </citation>
    <scope>NUCLEOTIDE SEQUENCE [LARGE SCALE GENOMIC DNA]</scope>
    <source>
        <strain evidence="2 3">LV</strain>
        <tissue evidence="2">Single pupa</tissue>
    </source>
</reference>
<proteinExistence type="predicted"/>
<comment type="caution">
    <text evidence="2">The sequence shown here is derived from an EMBL/GenBank/DDBJ whole genome shotgun (WGS) entry which is preliminary data.</text>
</comment>
<protein>
    <recommendedName>
        <fullName evidence="1">Reverse transcriptase domain-containing protein</fullName>
    </recommendedName>
</protein>
<keyword evidence="3" id="KW-1185">Reference proteome</keyword>
<name>A0ABQ7QKR8_PLUXY</name>
<dbReference type="InterPro" id="IPR000477">
    <property type="entry name" value="RT_dom"/>
</dbReference>
<organism evidence="2 3">
    <name type="scientific">Plutella xylostella</name>
    <name type="common">Diamondback moth</name>
    <name type="synonym">Plutella maculipennis</name>
    <dbReference type="NCBI Taxonomy" id="51655"/>
    <lineage>
        <taxon>Eukaryota</taxon>
        <taxon>Metazoa</taxon>
        <taxon>Ecdysozoa</taxon>
        <taxon>Arthropoda</taxon>
        <taxon>Hexapoda</taxon>
        <taxon>Insecta</taxon>
        <taxon>Pterygota</taxon>
        <taxon>Neoptera</taxon>
        <taxon>Endopterygota</taxon>
        <taxon>Lepidoptera</taxon>
        <taxon>Glossata</taxon>
        <taxon>Ditrysia</taxon>
        <taxon>Yponomeutoidea</taxon>
        <taxon>Plutellidae</taxon>
        <taxon>Plutella</taxon>
    </lineage>
</organism>
<feature type="domain" description="Reverse transcriptase" evidence="1">
    <location>
        <begin position="327"/>
        <end position="594"/>
    </location>
</feature>
<dbReference type="InterPro" id="IPR043502">
    <property type="entry name" value="DNA/RNA_pol_sf"/>
</dbReference>
<dbReference type="SUPFAM" id="SSF56672">
    <property type="entry name" value="DNA/RNA polymerases"/>
    <property type="match status" value="1"/>
</dbReference>
<accession>A0ABQ7QKR8</accession>
<gene>
    <name evidence="2" type="ORF">JYU34_009925</name>
</gene>
<dbReference type="Pfam" id="PF00078">
    <property type="entry name" value="RVT_1"/>
    <property type="match status" value="1"/>
</dbReference>
<evidence type="ECO:0000313" key="2">
    <source>
        <dbReference type="EMBL" id="KAG7305787.1"/>
    </source>
</evidence>
<dbReference type="PANTHER" id="PTHR33332">
    <property type="entry name" value="REVERSE TRANSCRIPTASE DOMAIN-CONTAINING PROTEIN"/>
    <property type="match status" value="1"/>
</dbReference>
<dbReference type="Proteomes" id="UP000823941">
    <property type="component" value="Chromosome 13"/>
</dbReference>
<dbReference type="CDD" id="cd01650">
    <property type="entry name" value="RT_nLTR_like"/>
    <property type="match status" value="1"/>
</dbReference>
<dbReference type="PROSITE" id="PS50878">
    <property type="entry name" value="RT_POL"/>
    <property type="match status" value="1"/>
</dbReference>